<evidence type="ECO:0000259" key="1">
    <source>
        <dbReference type="Pfam" id="PF02464"/>
    </source>
</evidence>
<evidence type="ECO:0000313" key="2">
    <source>
        <dbReference type="EMBL" id="MBD8001132.1"/>
    </source>
</evidence>
<organism evidence="2 3">
    <name type="scientific">Phocaeicola faecium</name>
    <dbReference type="NCBI Taxonomy" id="2762213"/>
    <lineage>
        <taxon>Bacteria</taxon>
        <taxon>Pseudomonadati</taxon>
        <taxon>Bacteroidota</taxon>
        <taxon>Bacteroidia</taxon>
        <taxon>Bacteroidales</taxon>
        <taxon>Bacteroidaceae</taxon>
        <taxon>Phocaeicola</taxon>
    </lineage>
</organism>
<keyword evidence="3" id="KW-1185">Reference proteome</keyword>
<accession>A0ABR8V8W2</accession>
<dbReference type="Gene3D" id="3.90.950.20">
    <property type="entry name" value="CinA-like"/>
    <property type="match status" value="1"/>
</dbReference>
<dbReference type="InterPro" id="IPR036653">
    <property type="entry name" value="CinA-like_C"/>
</dbReference>
<feature type="domain" description="CinA C-terminal" evidence="1">
    <location>
        <begin position="6"/>
        <end position="158"/>
    </location>
</feature>
<dbReference type="RefSeq" id="WP_191709498.1">
    <property type="nucleotide sequence ID" value="NZ_JACSPQ010000001.1"/>
</dbReference>
<dbReference type="EMBL" id="JACSPQ010000001">
    <property type="protein sequence ID" value="MBD8001132.1"/>
    <property type="molecule type" value="Genomic_DNA"/>
</dbReference>
<dbReference type="SUPFAM" id="SSF142433">
    <property type="entry name" value="CinA-like"/>
    <property type="match status" value="1"/>
</dbReference>
<proteinExistence type="predicted"/>
<protein>
    <submittedName>
        <fullName evidence="2">CinA family protein</fullName>
    </submittedName>
</protein>
<comment type="caution">
    <text evidence="2">The sequence shown here is derived from an EMBL/GenBank/DDBJ whole genome shotgun (WGS) entry which is preliminary data.</text>
</comment>
<name>A0ABR8V8W2_9BACT</name>
<dbReference type="Proteomes" id="UP000616346">
    <property type="component" value="Unassembled WGS sequence"/>
</dbReference>
<dbReference type="Pfam" id="PF02464">
    <property type="entry name" value="CinA"/>
    <property type="match status" value="1"/>
</dbReference>
<gene>
    <name evidence="2" type="ORF">H9626_02720</name>
</gene>
<dbReference type="NCBIfam" id="TIGR00199">
    <property type="entry name" value="PncC_domain"/>
    <property type="match status" value="1"/>
</dbReference>
<evidence type="ECO:0000313" key="3">
    <source>
        <dbReference type="Proteomes" id="UP000616346"/>
    </source>
</evidence>
<dbReference type="InterPro" id="IPR008136">
    <property type="entry name" value="CinA_C"/>
</dbReference>
<reference evidence="2 3" key="1">
    <citation type="submission" date="2020-08" db="EMBL/GenBank/DDBJ databases">
        <title>A Genomic Blueprint of the Chicken Gut Microbiome.</title>
        <authorList>
            <person name="Gilroy R."/>
            <person name="Ravi A."/>
            <person name="Getino M."/>
            <person name="Pursley I."/>
            <person name="Horton D.L."/>
            <person name="Alikhan N.-F."/>
            <person name="Baker D."/>
            <person name="Gharbi K."/>
            <person name="Hall N."/>
            <person name="Watson M."/>
            <person name="Adriaenssens E.M."/>
            <person name="Foster-Nyarko E."/>
            <person name="Jarju S."/>
            <person name="Secka A."/>
            <person name="Antonio M."/>
            <person name="Oren A."/>
            <person name="Chaudhuri R."/>
            <person name="La Ragione R.M."/>
            <person name="Hildebrand F."/>
            <person name="Pallen M.J."/>
        </authorList>
    </citation>
    <scope>NUCLEOTIDE SEQUENCE [LARGE SCALE GENOMIC DNA]</scope>
    <source>
        <strain evidence="2 3">Sa1YUN3</strain>
    </source>
</reference>
<sequence length="166" mass="17624">MSVETKTLSKEISEIFWREGFTLATAESCTAGNVAAIITAIPGSSRFYKGGIIAYANEVKENLLHVKTETLEAHGAVSEETVTEMVYGAMQTLSTDYAIATSGIAGPAGGTPDKPVGTIWVAAGNKSKVITAKLTEDDGREKNIQAATKKALQLLLELCQEQENEA</sequence>